<dbReference type="Proteomes" id="UP000036923">
    <property type="component" value="Unassembled WGS sequence"/>
</dbReference>
<feature type="transmembrane region" description="Helical" evidence="1">
    <location>
        <begin position="500"/>
        <end position="520"/>
    </location>
</feature>
<comment type="caution">
    <text evidence="2">The sequence shown here is derived from an EMBL/GenBank/DDBJ whole genome shotgun (WGS) entry which is preliminary data.</text>
</comment>
<evidence type="ECO:0000313" key="2">
    <source>
        <dbReference type="EMBL" id="KNY25337.1"/>
    </source>
</evidence>
<evidence type="ECO:0000256" key="1">
    <source>
        <dbReference type="SAM" id="Phobius"/>
    </source>
</evidence>
<keyword evidence="1" id="KW-1133">Transmembrane helix</keyword>
<dbReference type="RefSeq" id="WP_036943919.1">
    <property type="nucleotide sequence ID" value="NZ_JQKC01000024.1"/>
</dbReference>
<evidence type="ECO:0000313" key="3">
    <source>
        <dbReference type="Proteomes" id="UP000036923"/>
    </source>
</evidence>
<keyword evidence="3" id="KW-1185">Reference proteome</keyword>
<proteinExistence type="predicted"/>
<sequence length="530" mass="59763">MYEQVKKMKENKSKVVTNSVALKKHKEPDAFGFFDNRNDKIVQRKVIIEDKPVAFIDDNKAFVEGAGEISTNGKADWITDDYVRFYENKQEFENHAGEKPVECGLARKYGKWYRLKKFSEKEFFVLGENHGVFGYRELITESNQTGKVLGESGANSLMTSTPTSKLEANNAHEALKFPSGISREYTMENLASKALYSLEAFYLSNKNNTEIPTHPPAKILEDESTWLSNYQKPLVDRKVDNYGVPYYINSAGEAVYATYGTAAENYNPGSSGASVLQKLWMELDKKTVRTNAEPEAWTCLKHLMTKYKYKKGAKWSENEQKHYTKLKSILIDWSTQEATNMAGGIDPTQQFEDELIKKDKPGKTANAIDKGFAQRDFAMYKSVLKAKEAGDFIMAGMGDRHAEHLKKFLEGQVPVITLTEFLSSSYSKDAITLLTEQNSQFSKDLAKTEVKRDEYLKAALQLAAQASVQPVRYVNISQSNQAEVQAKQGQVIINEKIKNYLKLLGVFVPIGVSVAVVLLIKTGYFDNIKS</sequence>
<reference evidence="3" key="1">
    <citation type="submission" date="2015-07" db="EMBL/GenBank/DDBJ databases">
        <title>Near-Complete Genome Sequence of the Cellulolytic Bacterium Bacteroides (Pseudobacteroides) cellulosolvens ATCC 35603.</title>
        <authorList>
            <person name="Dassa B."/>
            <person name="Utturkar S.M."/>
            <person name="Klingeman D.M."/>
            <person name="Hurt R.A."/>
            <person name="Keller M."/>
            <person name="Xu J."/>
            <person name="Reddy Y.H.K."/>
            <person name="Borovok I."/>
            <person name="Grinberg I.R."/>
            <person name="Lamed R."/>
            <person name="Zhivin O."/>
            <person name="Bayer E.A."/>
            <person name="Brown S.D."/>
        </authorList>
    </citation>
    <scope>NUCLEOTIDE SEQUENCE [LARGE SCALE GENOMIC DNA]</scope>
    <source>
        <strain evidence="3">DSM 2933</strain>
    </source>
</reference>
<keyword evidence="1" id="KW-0812">Transmembrane</keyword>
<gene>
    <name evidence="2" type="ORF">Bccel_0597</name>
</gene>
<dbReference type="OrthoDB" id="9780991at2"/>
<accession>A0A0L6JIQ8</accession>
<dbReference type="EMBL" id="LGTC01000001">
    <property type="protein sequence ID" value="KNY25337.1"/>
    <property type="molecule type" value="Genomic_DNA"/>
</dbReference>
<keyword evidence="1" id="KW-0472">Membrane</keyword>
<protein>
    <submittedName>
        <fullName evidence="2">Uncharacterized protein</fullName>
    </submittedName>
</protein>
<dbReference type="AlphaFoldDB" id="A0A0L6JIQ8"/>
<organism evidence="2 3">
    <name type="scientific">Pseudobacteroides cellulosolvens ATCC 35603 = DSM 2933</name>
    <dbReference type="NCBI Taxonomy" id="398512"/>
    <lineage>
        <taxon>Bacteria</taxon>
        <taxon>Bacillati</taxon>
        <taxon>Bacillota</taxon>
        <taxon>Clostridia</taxon>
        <taxon>Eubacteriales</taxon>
        <taxon>Oscillospiraceae</taxon>
        <taxon>Pseudobacteroides</taxon>
    </lineage>
</organism>
<name>A0A0L6JIQ8_9FIRM</name>